<evidence type="ECO:0000313" key="2">
    <source>
        <dbReference type="Proteomes" id="UP000245639"/>
    </source>
</evidence>
<sequence length="60" mass="6306">MTTTPSSELFAAIRAALADDTEIALSTDPEVRDRIITRAAVIAAVVAAEHYRPAAPEDGP</sequence>
<keyword evidence="2" id="KW-1185">Reference proteome</keyword>
<reference evidence="1 2" key="1">
    <citation type="submission" date="2018-04" db="EMBL/GenBank/DDBJ databases">
        <title>Genomic Encyclopedia of Type Strains, Phase IV (KMG-IV): sequencing the most valuable type-strain genomes for metagenomic binning, comparative biology and taxonomic classification.</title>
        <authorList>
            <person name="Goeker M."/>
        </authorList>
    </citation>
    <scope>NUCLEOTIDE SEQUENCE [LARGE SCALE GENOMIC DNA]</scope>
    <source>
        <strain evidence="1 2">DSM 45771</strain>
    </source>
</reference>
<dbReference type="AlphaFoldDB" id="A0A2U1FM67"/>
<dbReference type="EMBL" id="QEKW01000002">
    <property type="protein sequence ID" value="PVZ13140.1"/>
    <property type="molecule type" value="Genomic_DNA"/>
</dbReference>
<evidence type="ECO:0000313" key="1">
    <source>
        <dbReference type="EMBL" id="PVZ13140.1"/>
    </source>
</evidence>
<dbReference type="Proteomes" id="UP000245639">
    <property type="component" value="Unassembled WGS sequence"/>
</dbReference>
<protein>
    <submittedName>
        <fullName evidence="1">Uncharacterized protein</fullName>
    </submittedName>
</protein>
<comment type="caution">
    <text evidence="1">The sequence shown here is derived from an EMBL/GenBank/DDBJ whole genome shotgun (WGS) entry which is preliminary data.</text>
</comment>
<organism evidence="1 2">
    <name type="scientific">Actinomycetospora cinnamomea</name>
    <dbReference type="NCBI Taxonomy" id="663609"/>
    <lineage>
        <taxon>Bacteria</taxon>
        <taxon>Bacillati</taxon>
        <taxon>Actinomycetota</taxon>
        <taxon>Actinomycetes</taxon>
        <taxon>Pseudonocardiales</taxon>
        <taxon>Pseudonocardiaceae</taxon>
        <taxon>Actinomycetospora</taxon>
    </lineage>
</organism>
<name>A0A2U1FM67_9PSEU</name>
<dbReference type="RefSeq" id="WP_116707187.1">
    <property type="nucleotide sequence ID" value="NZ_QEKW01000002.1"/>
</dbReference>
<accession>A0A2U1FM67</accession>
<proteinExistence type="predicted"/>
<gene>
    <name evidence="1" type="ORF">C8D89_102290</name>
</gene>